<sequence length="88" mass="9919">MIGIDAKKENDNVVIRHQFTKIEIPVLDITEVKLDDTYGGEPKEAIRVGIPYGTTDRIAIKTKNSSYILYTTNYVAVMNKLNSFIKGK</sequence>
<gene>
    <name evidence="2" type="ORF">CWS01_13715</name>
</gene>
<dbReference type="AlphaFoldDB" id="A0A2N0Z0V6"/>
<dbReference type="OrthoDB" id="2623008at2"/>
<protein>
    <recommendedName>
        <fullName evidence="1">Sublancin immunity protein SunI-like PH domain-containing protein</fullName>
    </recommendedName>
</protein>
<dbReference type="EMBL" id="PISE01000029">
    <property type="protein sequence ID" value="PKG23123.1"/>
    <property type="molecule type" value="Genomic_DNA"/>
</dbReference>
<feature type="domain" description="Sublancin immunity protein SunI-like PH" evidence="1">
    <location>
        <begin position="3"/>
        <end position="83"/>
    </location>
</feature>
<evidence type="ECO:0000259" key="1">
    <source>
        <dbReference type="Pfam" id="PF23491"/>
    </source>
</evidence>
<comment type="caution">
    <text evidence="2">The sequence shown here is derived from an EMBL/GenBank/DDBJ whole genome shotgun (WGS) entry which is preliminary data.</text>
</comment>
<accession>A0A2N0Z0V6</accession>
<dbReference type="RefSeq" id="WP_101177763.1">
    <property type="nucleotide sequence ID" value="NZ_PISE01000029.1"/>
</dbReference>
<dbReference type="Pfam" id="PF23491">
    <property type="entry name" value="bPH_8"/>
    <property type="match status" value="1"/>
</dbReference>
<dbReference type="InterPro" id="IPR055365">
    <property type="entry name" value="PH_SunI-like"/>
</dbReference>
<organism evidence="2 3">
    <name type="scientific">Niallia nealsonii</name>
    <dbReference type="NCBI Taxonomy" id="115979"/>
    <lineage>
        <taxon>Bacteria</taxon>
        <taxon>Bacillati</taxon>
        <taxon>Bacillota</taxon>
        <taxon>Bacilli</taxon>
        <taxon>Bacillales</taxon>
        <taxon>Bacillaceae</taxon>
        <taxon>Niallia</taxon>
    </lineage>
</organism>
<evidence type="ECO:0000313" key="3">
    <source>
        <dbReference type="Proteomes" id="UP000233375"/>
    </source>
</evidence>
<reference evidence="2 3" key="1">
    <citation type="journal article" date="2003" name="Int. J. Syst. Evol. Microbiol.">
        <title>Bacillus nealsonii sp. nov., isolated from a spacecraft-assembly facility, whose spores are gamma-radiation resistant.</title>
        <authorList>
            <person name="Venkateswaran K."/>
            <person name="Kempf M."/>
            <person name="Chen F."/>
            <person name="Satomi M."/>
            <person name="Nicholson W."/>
            <person name="Kern R."/>
        </authorList>
    </citation>
    <scope>NUCLEOTIDE SEQUENCE [LARGE SCALE GENOMIC DNA]</scope>
    <source>
        <strain evidence="2 3">FO-92</strain>
    </source>
</reference>
<name>A0A2N0Z0V6_9BACI</name>
<proteinExistence type="predicted"/>
<dbReference type="Proteomes" id="UP000233375">
    <property type="component" value="Unassembled WGS sequence"/>
</dbReference>
<evidence type="ECO:0000313" key="2">
    <source>
        <dbReference type="EMBL" id="PKG23123.1"/>
    </source>
</evidence>
<keyword evidence="3" id="KW-1185">Reference proteome</keyword>